<keyword evidence="1" id="KW-0732">Signal</keyword>
<protein>
    <submittedName>
        <fullName evidence="3">Glycosyl hydrolase catalytic core-domain-containing protein</fullName>
    </submittedName>
</protein>
<comment type="caution">
    <text evidence="3">The sequence shown here is derived from an EMBL/GenBank/DDBJ whole genome shotgun (WGS) entry which is preliminary data.</text>
</comment>
<sequence>MVPALKILVALQILSSTTPVVGRNPKRGLPLVQGSESDLEKASSGQCSWFYNWSPNPPASAHTGLEFVPMQWGRENVAQFINTVQMNGAKTILAFNEPDLSGQSNIPASEAVQLWQQHIQPLKSAGVRLGNPAISSAPSGLPWLASFVKACTGCTIDFLVVHWYGEGADNFSRYLASVHAQFPQHPVWITEFADSSTNAGDIAIFMETALKYLDDQSWVEKYAWFALASNRAHAPLDLLDRSGNLNTLGLSYIAGLNLKARRTHARRRRLSVGTY</sequence>
<dbReference type="Pfam" id="PF11790">
    <property type="entry name" value="Glyco_hydro_cc"/>
    <property type="match status" value="1"/>
</dbReference>
<dbReference type="PANTHER" id="PTHR34154">
    <property type="entry name" value="ALKALI-SENSITIVE LINKAGE PROTEIN 1"/>
    <property type="match status" value="1"/>
</dbReference>
<dbReference type="EMBL" id="JARIHO010000042">
    <property type="protein sequence ID" value="KAJ7326355.1"/>
    <property type="molecule type" value="Genomic_DNA"/>
</dbReference>
<gene>
    <name evidence="3" type="ORF">DFH08DRAFT_710722</name>
</gene>
<dbReference type="InterPro" id="IPR024655">
    <property type="entry name" value="Asl1_glyco_hydro_catalytic"/>
</dbReference>
<feature type="chain" id="PRO_5042065318" evidence="1">
    <location>
        <begin position="23"/>
        <end position="275"/>
    </location>
</feature>
<evidence type="ECO:0000259" key="2">
    <source>
        <dbReference type="Pfam" id="PF11790"/>
    </source>
</evidence>
<dbReference type="GO" id="GO:0009277">
    <property type="term" value="C:fungal-type cell wall"/>
    <property type="evidence" value="ECO:0007669"/>
    <property type="project" value="TreeGrafter"/>
</dbReference>
<dbReference type="GO" id="GO:0071966">
    <property type="term" value="P:fungal-type cell wall polysaccharide metabolic process"/>
    <property type="evidence" value="ECO:0007669"/>
    <property type="project" value="TreeGrafter"/>
</dbReference>
<accession>A0AAD6ZK45</accession>
<evidence type="ECO:0000256" key="1">
    <source>
        <dbReference type="SAM" id="SignalP"/>
    </source>
</evidence>
<feature type="signal peptide" evidence="1">
    <location>
        <begin position="1"/>
        <end position="22"/>
    </location>
</feature>
<keyword evidence="4" id="KW-1185">Reference proteome</keyword>
<dbReference type="InterPro" id="IPR017853">
    <property type="entry name" value="GH"/>
</dbReference>
<dbReference type="Gene3D" id="3.20.20.80">
    <property type="entry name" value="Glycosidases"/>
    <property type="match status" value="1"/>
</dbReference>
<evidence type="ECO:0000313" key="3">
    <source>
        <dbReference type="EMBL" id="KAJ7326355.1"/>
    </source>
</evidence>
<dbReference type="Proteomes" id="UP001218218">
    <property type="component" value="Unassembled WGS sequence"/>
</dbReference>
<dbReference type="SUPFAM" id="SSF51445">
    <property type="entry name" value="(Trans)glycosidases"/>
    <property type="match status" value="1"/>
</dbReference>
<dbReference type="PANTHER" id="PTHR34154:SF3">
    <property type="entry name" value="ALKALI-SENSITIVE LINKAGE PROTEIN 1"/>
    <property type="match status" value="1"/>
</dbReference>
<keyword evidence="3" id="KW-0378">Hydrolase</keyword>
<organism evidence="3 4">
    <name type="scientific">Mycena albidolilacea</name>
    <dbReference type="NCBI Taxonomy" id="1033008"/>
    <lineage>
        <taxon>Eukaryota</taxon>
        <taxon>Fungi</taxon>
        <taxon>Dikarya</taxon>
        <taxon>Basidiomycota</taxon>
        <taxon>Agaricomycotina</taxon>
        <taxon>Agaricomycetes</taxon>
        <taxon>Agaricomycetidae</taxon>
        <taxon>Agaricales</taxon>
        <taxon>Marasmiineae</taxon>
        <taxon>Mycenaceae</taxon>
        <taxon>Mycena</taxon>
    </lineage>
</organism>
<proteinExistence type="predicted"/>
<evidence type="ECO:0000313" key="4">
    <source>
        <dbReference type="Proteomes" id="UP001218218"/>
    </source>
</evidence>
<feature type="domain" description="Asl1-like glycosyl hydrolase catalytic" evidence="2">
    <location>
        <begin position="34"/>
        <end position="252"/>
    </location>
</feature>
<dbReference type="InterPro" id="IPR053183">
    <property type="entry name" value="ASL1"/>
</dbReference>
<reference evidence="3" key="1">
    <citation type="submission" date="2023-03" db="EMBL/GenBank/DDBJ databases">
        <title>Massive genome expansion in bonnet fungi (Mycena s.s.) driven by repeated elements and novel gene families across ecological guilds.</title>
        <authorList>
            <consortium name="Lawrence Berkeley National Laboratory"/>
            <person name="Harder C.B."/>
            <person name="Miyauchi S."/>
            <person name="Viragh M."/>
            <person name="Kuo A."/>
            <person name="Thoen E."/>
            <person name="Andreopoulos B."/>
            <person name="Lu D."/>
            <person name="Skrede I."/>
            <person name="Drula E."/>
            <person name="Henrissat B."/>
            <person name="Morin E."/>
            <person name="Kohler A."/>
            <person name="Barry K."/>
            <person name="LaButti K."/>
            <person name="Morin E."/>
            <person name="Salamov A."/>
            <person name="Lipzen A."/>
            <person name="Mereny Z."/>
            <person name="Hegedus B."/>
            <person name="Baldrian P."/>
            <person name="Stursova M."/>
            <person name="Weitz H."/>
            <person name="Taylor A."/>
            <person name="Grigoriev I.V."/>
            <person name="Nagy L.G."/>
            <person name="Martin F."/>
            <person name="Kauserud H."/>
        </authorList>
    </citation>
    <scope>NUCLEOTIDE SEQUENCE</scope>
    <source>
        <strain evidence="3">CBHHK002</strain>
    </source>
</reference>
<dbReference type="AlphaFoldDB" id="A0AAD6ZK45"/>
<name>A0AAD6ZK45_9AGAR</name>
<dbReference type="GO" id="GO:0016787">
    <property type="term" value="F:hydrolase activity"/>
    <property type="evidence" value="ECO:0007669"/>
    <property type="project" value="UniProtKB-KW"/>
</dbReference>